<comment type="caution">
    <text evidence="1">The sequence shown here is derived from an EMBL/GenBank/DDBJ whole genome shotgun (WGS) entry which is preliminary data.</text>
</comment>
<evidence type="ECO:0000313" key="2">
    <source>
        <dbReference type="Proteomes" id="UP000735302"/>
    </source>
</evidence>
<dbReference type="EMBL" id="BLXT01001819">
    <property type="protein sequence ID" value="GFN88007.1"/>
    <property type="molecule type" value="Genomic_DNA"/>
</dbReference>
<accession>A0AAV3YZS8</accession>
<proteinExistence type="predicted"/>
<reference evidence="1 2" key="1">
    <citation type="journal article" date="2021" name="Elife">
        <title>Chloroplast acquisition without the gene transfer in kleptoplastic sea slugs, Plakobranchus ocellatus.</title>
        <authorList>
            <person name="Maeda T."/>
            <person name="Takahashi S."/>
            <person name="Yoshida T."/>
            <person name="Shimamura S."/>
            <person name="Takaki Y."/>
            <person name="Nagai Y."/>
            <person name="Toyoda A."/>
            <person name="Suzuki Y."/>
            <person name="Arimoto A."/>
            <person name="Ishii H."/>
            <person name="Satoh N."/>
            <person name="Nishiyama T."/>
            <person name="Hasebe M."/>
            <person name="Maruyama T."/>
            <person name="Minagawa J."/>
            <person name="Obokata J."/>
            <person name="Shigenobu S."/>
        </authorList>
    </citation>
    <scope>NUCLEOTIDE SEQUENCE [LARGE SCALE GENOMIC DNA]</scope>
</reference>
<evidence type="ECO:0000313" key="1">
    <source>
        <dbReference type="EMBL" id="GFN88007.1"/>
    </source>
</evidence>
<organism evidence="1 2">
    <name type="scientific">Plakobranchus ocellatus</name>
    <dbReference type="NCBI Taxonomy" id="259542"/>
    <lineage>
        <taxon>Eukaryota</taxon>
        <taxon>Metazoa</taxon>
        <taxon>Spiralia</taxon>
        <taxon>Lophotrochozoa</taxon>
        <taxon>Mollusca</taxon>
        <taxon>Gastropoda</taxon>
        <taxon>Heterobranchia</taxon>
        <taxon>Euthyneura</taxon>
        <taxon>Panpulmonata</taxon>
        <taxon>Sacoglossa</taxon>
        <taxon>Placobranchoidea</taxon>
        <taxon>Plakobranchidae</taxon>
        <taxon>Plakobranchus</taxon>
    </lineage>
</organism>
<gene>
    <name evidence="1" type="ORF">PoB_001451300</name>
</gene>
<name>A0AAV3YZS8_9GAST</name>
<sequence>MTVAFPPTLLTVAAGGEEYGWQVGFLCTASPHGGGLRLSGTLPGQGAGGGARTPIEWSLQTSGRIHYLLSHRRPRLRVH</sequence>
<keyword evidence="2" id="KW-1185">Reference proteome</keyword>
<dbReference type="Proteomes" id="UP000735302">
    <property type="component" value="Unassembled WGS sequence"/>
</dbReference>
<protein>
    <submittedName>
        <fullName evidence="1">Uncharacterized protein</fullName>
    </submittedName>
</protein>
<dbReference type="AlphaFoldDB" id="A0AAV3YZS8"/>